<dbReference type="PANTHER" id="PTHR33867:SF1">
    <property type="entry name" value="RIBOSOME MATURATION FACTOR RIMP"/>
    <property type="match status" value="1"/>
</dbReference>
<dbReference type="AlphaFoldDB" id="A0A937XHV6"/>
<dbReference type="InterPro" id="IPR028989">
    <property type="entry name" value="RimP_N"/>
</dbReference>
<evidence type="ECO:0000256" key="1">
    <source>
        <dbReference type="ARBA" id="ARBA00022490"/>
    </source>
</evidence>
<proteinExistence type="inferred from homology"/>
<dbReference type="InterPro" id="IPR003728">
    <property type="entry name" value="Ribosome_maturation_RimP"/>
</dbReference>
<evidence type="ECO:0000256" key="2">
    <source>
        <dbReference type="ARBA" id="ARBA00022517"/>
    </source>
</evidence>
<dbReference type="GO" id="GO:0005829">
    <property type="term" value="C:cytosol"/>
    <property type="evidence" value="ECO:0007669"/>
    <property type="project" value="TreeGrafter"/>
</dbReference>
<comment type="function">
    <text evidence="3">Required for maturation of 30S ribosomal subunits.</text>
</comment>
<dbReference type="HAMAP" id="MF_01077">
    <property type="entry name" value="RimP"/>
    <property type="match status" value="1"/>
</dbReference>
<organism evidence="6 7">
    <name type="scientific">candidate division WOR-3 bacterium</name>
    <dbReference type="NCBI Taxonomy" id="2052148"/>
    <lineage>
        <taxon>Bacteria</taxon>
        <taxon>Bacteria division WOR-3</taxon>
    </lineage>
</organism>
<comment type="subcellular location">
    <subcellularLocation>
        <location evidence="3">Cytoplasm</location>
    </subcellularLocation>
</comment>
<comment type="similarity">
    <text evidence="3">Belongs to the RimP family.</text>
</comment>
<dbReference type="Gene3D" id="3.30.300.70">
    <property type="entry name" value="RimP-like superfamily, N-terminal"/>
    <property type="match status" value="1"/>
</dbReference>
<protein>
    <recommendedName>
        <fullName evidence="3">Ribosome maturation factor RimP</fullName>
    </recommendedName>
</protein>
<reference evidence="6" key="1">
    <citation type="submission" date="2019-03" db="EMBL/GenBank/DDBJ databases">
        <title>Lake Tanganyika Metagenome-Assembled Genomes (MAGs).</title>
        <authorList>
            <person name="Tran P."/>
        </authorList>
    </citation>
    <scope>NUCLEOTIDE SEQUENCE</scope>
    <source>
        <strain evidence="6">K_DeepCast_150m_m2_040</strain>
    </source>
</reference>
<dbReference type="SUPFAM" id="SSF75420">
    <property type="entry name" value="YhbC-like, N-terminal domain"/>
    <property type="match status" value="1"/>
</dbReference>
<name>A0A937XHV6_UNCW3</name>
<dbReference type="Proteomes" id="UP000779900">
    <property type="component" value="Unassembled WGS sequence"/>
</dbReference>
<dbReference type="PANTHER" id="PTHR33867">
    <property type="entry name" value="RIBOSOME MATURATION FACTOR RIMP"/>
    <property type="match status" value="1"/>
</dbReference>
<evidence type="ECO:0000313" key="6">
    <source>
        <dbReference type="EMBL" id="MBM3331674.1"/>
    </source>
</evidence>
<dbReference type="Pfam" id="PF02576">
    <property type="entry name" value="RimP_N"/>
    <property type="match status" value="1"/>
</dbReference>
<keyword evidence="2 3" id="KW-0690">Ribosome biogenesis</keyword>
<keyword evidence="1 3" id="KW-0963">Cytoplasm</keyword>
<evidence type="ECO:0000259" key="5">
    <source>
        <dbReference type="Pfam" id="PF02576"/>
    </source>
</evidence>
<evidence type="ECO:0000313" key="7">
    <source>
        <dbReference type="Proteomes" id="UP000779900"/>
    </source>
</evidence>
<evidence type="ECO:0000256" key="4">
    <source>
        <dbReference type="SAM" id="MobiDB-lite"/>
    </source>
</evidence>
<feature type="domain" description="Ribosome maturation factor RimP N-terminal" evidence="5">
    <location>
        <begin position="12"/>
        <end position="80"/>
    </location>
</feature>
<accession>A0A937XHV6</accession>
<dbReference type="GO" id="GO:0006412">
    <property type="term" value="P:translation"/>
    <property type="evidence" value="ECO:0007669"/>
    <property type="project" value="TreeGrafter"/>
</dbReference>
<dbReference type="InterPro" id="IPR035956">
    <property type="entry name" value="RimP_N_sf"/>
</dbReference>
<sequence length="193" mass="21465">MASQVPPEVLELIAAAARDTGVEVYHAEISGRELRVQVESQSGASVRACSEFSHALSTRLDAADFQRRQYTLEVSTPGIERRLYQPQDYAKALNQHVKVLARDGWVEGVVEAAGPSGITIKVRTPNAERRTSDSELTREIAFSEIREAHIRVPDCELFASRAGRGHGSRESRNQELHSNPRILDPLNPVERNQ</sequence>
<feature type="region of interest" description="Disordered" evidence="4">
    <location>
        <begin position="161"/>
        <end position="193"/>
    </location>
</feature>
<evidence type="ECO:0000256" key="3">
    <source>
        <dbReference type="HAMAP-Rule" id="MF_01077"/>
    </source>
</evidence>
<dbReference type="EMBL" id="VGIR01000039">
    <property type="protein sequence ID" value="MBM3331674.1"/>
    <property type="molecule type" value="Genomic_DNA"/>
</dbReference>
<comment type="caution">
    <text evidence="6">The sequence shown here is derived from an EMBL/GenBank/DDBJ whole genome shotgun (WGS) entry which is preliminary data.</text>
</comment>
<dbReference type="GO" id="GO:0000028">
    <property type="term" value="P:ribosomal small subunit assembly"/>
    <property type="evidence" value="ECO:0007669"/>
    <property type="project" value="TreeGrafter"/>
</dbReference>
<gene>
    <name evidence="3" type="primary">rimP</name>
    <name evidence="6" type="ORF">FJY68_07480</name>
</gene>